<dbReference type="KEGG" id="rhg:EXZ61_05500"/>
<feature type="transmembrane region" description="Helical" evidence="1">
    <location>
        <begin position="20"/>
        <end position="45"/>
    </location>
</feature>
<keyword evidence="1" id="KW-0812">Transmembrane</keyword>
<dbReference type="Proteomes" id="UP000317365">
    <property type="component" value="Chromosome"/>
</dbReference>
<accession>A0A515ELX3</accession>
<proteinExistence type="predicted"/>
<protein>
    <submittedName>
        <fullName evidence="2">Uncharacterized protein</fullName>
    </submittedName>
</protein>
<evidence type="ECO:0000313" key="3">
    <source>
        <dbReference type="Proteomes" id="UP000317365"/>
    </source>
</evidence>
<dbReference type="AlphaFoldDB" id="A0A515ELX3"/>
<gene>
    <name evidence="2" type="ORF">EXZ61_05500</name>
</gene>
<sequence>MASAAKTPSSYSDVPWFRRRWLVLIAALTVSPLAGLIAATGDLFYAAKDGAVKTLPANFKTAFYFLSAGWVINLFMPEGSASSILFVIGAIVLALVVGLRK</sequence>
<evidence type="ECO:0000313" key="2">
    <source>
        <dbReference type="EMBL" id="QDL53670.1"/>
    </source>
</evidence>
<keyword evidence="1" id="KW-0472">Membrane</keyword>
<reference evidence="3" key="1">
    <citation type="submission" date="2019-02" db="EMBL/GenBank/DDBJ databases">
        <title>Complete genome sequence of Rhodoferax sp. Gr-4.</title>
        <authorList>
            <person name="Jin L."/>
        </authorList>
    </citation>
    <scope>NUCLEOTIDE SEQUENCE [LARGE SCALE GENOMIC DNA]</scope>
    <source>
        <strain evidence="3">Gr-4</strain>
    </source>
</reference>
<name>A0A515ELX3_9BURK</name>
<keyword evidence="3" id="KW-1185">Reference proteome</keyword>
<evidence type="ECO:0000256" key="1">
    <source>
        <dbReference type="SAM" id="Phobius"/>
    </source>
</evidence>
<organism evidence="2 3">
    <name type="scientific">Rhodoferax aquaticus</name>
    <dbReference type="NCBI Taxonomy" id="2527691"/>
    <lineage>
        <taxon>Bacteria</taxon>
        <taxon>Pseudomonadati</taxon>
        <taxon>Pseudomonadota</taxon>
        <taxon>Betaproteobacteria</taxon>
        <taxon>Burkholderiales</taxon>
        <taxon>Comamonadaceae</taxon>
        <taxon>Rhodoferax</taxon>
    </lineage>
</organism>
<reference evidence="3" key="2">
    <citation type="journal article" date="2020" name="Int. J. Syst. Evol. Microbiol.">
        <title>Genomic insights into a novel species Rhodoferax aquaticus sp. nov., isolated from freshwater.</title>
        <authorList>
            <person name="Li T."/>
            <person name="Zhuo Y."/>
            <person name="Jin C.Z."/>
            <person name="Wu X."/>
            <person name="Ko S.R."/>
            <person name="Jin F.J."/>
            <person name="Ahn C.Y."/>
            <person name="Oh H.M."/>
            <person name="Lee H.G."/>
            <person name="Jin L."/>
        </authorList>
    </citation>
    <scope>NUCLEOTIDE SEQUENCE [LARGE SCALE GENOMIC DNA]</scope>
    <source>
        <strain evidence="3">Gr-4</strain>
    </source>
</reference>
<dbReference type="EMBL" id="CP036282">
    <property type="protein sequence ID" value="QDL53670.1"/>
    <property type="molecule type" value="Genomic_DNA"/>
</dbReference>
<keyword evidence="1" id="KW-1133">Transmembrane helix</keyword>
<feature type="transmembrane region" description="Helical" evidence="1">
    <location>
        <begin position="81"/>
        <end position="99"/>
    </location>
</feature>